<keyword evidence="1" id="KW-1133">Transmembrane helix</keyword>
<dbReference type="EMBL" id="BONJ01000028">
    <property type="protein sequence ID" value="GIG16589.1"/>
    <property type="molecule type" value="Genomic_DNA"/>
</dbReference>
<keyword evidence="1" id="KW-0812">Transmembrane</keyword>
<reference evidence="2" key="1">
    <citation type="submission" date="2021-01" db="EMBL/GenBank/DDBJ databases">
        <title>Whole genome shotgun sequence of Catellatospora methionotrophica NBRC 14553.</title>
        <authorList>
            <person name="Komaki H."/>
            <person name="Tamura T."/>
        </authorList>
    </citation>
    <scope>NUCLEOTIDE SEQUENCE</scope>
    <source>
        <strain evidence="2">NBRC 14553</strain>
    </source>
</reference>
<feature type="transmembrane region" description="Helical" evidence="1">
    <location>
        <begin position="21"/>
        <end position="48"/>
    </location>
</feature>
<feature type="transmembrane region" description="Helical" evidence="1">
    <location>
        <begin position="68"/>
        <end position="87"/>
    </location>
</feature>
<dbReference type="Proteomes" id="UP000660339">
    <property type="component" value="Unassembled WGS sequence"/>
</dbReference>
<dbReference type="RefSeq" id="WP_166378881.1">
    <property type="nucleotide sequence ID" value="NZ_BAAATT010000005.1"/>
</dbReference>
<keyword evidence="3" id="KW-1185">Reference proteome</keyword>
<name>A0A8J3LDJ1_9ACTN</name>
<dbReference type="AlphaFoldDB" id="A0A8J3LDJ1"/>
<feature type="transmembrane region" description="Helical" evidence="1">
    <location>
        <begin position="194"/>
        <end position="223"/>
    </location>
</feature>
<evidence type="ECO:0000313" key="3">
    <source>
        <dbReference type="Proteomes" id="UP000660339"/>
    </source>
</evidence>
<proteinExistence type="predicted"/>
<organism evidence="2 3">
    <name type="scientific">Catellatospora methionotrophica</name>
    <dbReference type="NCBI Taxonomy" id="121620"/>
    <lineage>
        <taxon>Bacteria</taxon>
        <taxon>Bacillati</taxon>
        <taxon>Actinomycetota</taxon>
        <taxon>Actinomycetes</taxon>
        <taxon>Micromonosporales</taxon>
        <taxon>Micromonosporaceae</taxon>
        <taxon>Catellatospora</taxon>
    </lineage>
</organism>
<keyword evidence="1" id="KW-0472">Membrane</keyword>
<gene>
    <name evidence="2" type="ORF">Cme02nite_49210</name>
</gene>
<sequence>MAVTIIEDVPGGHGWSSLGRFLAVCIGVALLVTGALAAVLPLGALVLYGSNIVEGVENTPPSATGLGQLLLLAAVAVVFPVVGLRVIRGRRLLGLYLRKFGFGDTTRTVSFALKSAAGRSLRLVTLDDAMVVPIGAGAGKRRVAAGVWILMGGLAAIVIFYLCGGGYDADAQRNLDEAINSADSTAERFLAGPMIAIINALAFAVAVFFVCLVVVIMAVALGAHRAARRAERAASRALTSQHEVGGAARQLAAAARKTFAPRLMVVAVPTAFWQQAIRGLAGVCDIVVIDVSNPTDALLWEVRNIKPMFAGRWILVGARDRVAVLADERVALTGTPQGLLAKMLDGERILAYGPGPDDVRHFAGALRRAIAEVGRR</sequence>
<evidence type="ECO:0000313" key="2">
    <source>
        <dbReference type="EMBL" id="GIG16589.1"/>
    </source>
</evidence>
<protein>
    <submittedName>
        <fullName evidence="2">Uncharacterized protein</fullName>
    </submittedName>
</protein>
<feature type="transmembrane region" description="Helical" evidence="1">
    <location>
        <begin position="147"/>
        <end position="167"/>
    </location>
</feature>
<evidence type="ECO:0000256" key="1">
    <source>
        <dbReference type="SAM" id="Phobius"/>
    </source>
</evidence>
<accession>A0A8J3LDJ1</accession>
<comment type="caution">
    <text evidence="2">The sequence shown here is derived from an EMBL/GenBank/DDBJ whole genome shotgun (WGS) entry which is preliminary data.</text>
</comment>